<dbReference type="PANTHER" id="PTHR34703">
    <property type="entry name" value="ANTIPORTER SUBUNIT MNHG2-RELATED"/>
    <property type="match status" value="1"/>
</dbReference>
<proteinExistence type="predicted"/>
<dbReference type="Proteomes" id="UP000199608">
    <property type="component" value="Unassembled WGS sequence"/>
</dbReference>
<keyword evidence="3" id="KW-1185">Reference proteome</keyword>
<feature type="transmembrane region" description="Helical" evidence="1">
    <location>
        <begin position="61"/>
        <end position="84"/>
    </location>
</feature>
<dbReference type="Pfam" id="PF03334">
    <property type="entry name" value="PhaG_MnhG_YufB"/>
    <property type="match status" value="1"/>
</dbReference>
<dbReference type="GO" id="GO:0015385">
    <property type="term" value="F:sodium:proton antiporter activity"/>
    <property type="evidence" value="ECO:0007669"/>
    <property type="project" value="TreeGrafter"/>
</dbReference>
<accession>A0A1H2JCC6</accession>
<organism evidence="2 3">
    <name type="scientific">Desulfobacula phenolica</name>
    <dbReference type="NCBI Taxonomy" id="90732"/>
    <lineage>
        <taxon>Bacteria</taxon>
        <taxon>Pseudomonadati</taxon>
        <taxon>Thermodesulfobacteriota</taxon>
        <taxon>Desulfobacteria</taxon>
        <taxon>Desulfobacterales</taxon>
        <taxon>Desulfobacteraceae</taxon>
        <taxon>Desulfobacula</taxon>
    </lineage>
</organism>
<keyword evidence="1" id="KW-0472">Membrane</keyword>
<keyword evidence="1" id="KW-1133">Transmembrane helix</keyword>
<dbReference type="PANTHER" id="PTHR34703:SF1">
    <property type="entry name" value="ANTIPORTER SUBUNIT MNHG2-RELATED"/>
    <property type="match status" value="1"/>
</dbReference>
<sequence>MIEYLIGILLIIGSFFCLVAALGVIRLPDPLTRMHAATKAGSLGAGLLVSAHALFYQELGISLRALSIIALLLFTAPVAAHIIARTSYRSGEAISDRTWIDELKGE</sequence>
<evidence type="ECO:0000256" key="1">
    <source>
        <dbReference type="SAM" id="Phobius"/>
    </source>
</evidence>
<dbReference type="RefSeq" id="WP_014955740.1">
    <property type="nucleotide sequence ID" value="NZ_FNLL01000011.1"/>
</dbReference>
<dbReference type="NCBIfam" id="NF009314">
    <property type="entry name" value="PRK12674.1-2"/>
    <property type="match status" value="1"/>
</dbReference>
<evidence type="ECO:0000313" key="2">
    <source>
        <dbReference type="EMBL" id="SDU54100.1"/>
    </source>
</evidence>
<feature type="transmembrane region" description="Helical" evidence="1">
    <location>
        <begin position="6"/>
        <end position="25"/>
    </location>
</feature>
<name>A0A1H2JCC6_9BACT</name>
<dbReference type="AlphaFoldDB" id="A0A1H2JCC6"/>
<protein>
    <submittedName>
        <fullName evidence="2">Multisubunit sodium/proton antiporter, MrpG subunit</fullName>
    </submittedName>
</protein>
<dbReference type="InterPro" id="IPR005133">
    <property type="entry name" value="PhaG_MnhG_YufB"/>
</dbReference>
<gene>
    <name evidence="2" type="ORF">SAMN04487931_111164</name>
</gene>
<keyword evidence="1" id="KW-0812">Transmembrane</keyword>
<reference evidence="3" key="1">
    <citation type="submission" date="2016-10" db="EMBL/GenBank/DDBJ databases">
        <authorList>
            <person name="Varghese N."/>
            <person name="Submissions S."/>
        </authorList>
    </citation>
    <scope>NUCLEOTIDE SEQUENCE [LARGE SCALE GENOMIC DNA]</scope>
    <source>
        <strain evidence="3">DSM 3384</strain>
    </source>
</reference>
<dbReference type="NCBIfam" id="TIGR01300">
    <property type="entry name" value="CPA3_mnhG_phaG"/>
    <property type="match status" value="1"/>
</dbReference>
<evidence type="ECO:0000313" key="3">
    <source>
        <dbReference type="Proteomes" id="UP000199608"/>
    </source>
</evidence>
<dbReference type="EMBL" id="FNLL01000011">
    <property type="protein sequence ID" value="SDU54100.1"/>
    <property type="molecule type" value="Genomic_DNA"/>
</dbReference>